<dbReference type="AlphaFoldDB" id="A0A7Z0BU63"/>
<organism evidence="2 3">
    <name type="scientific">Novosphingobium marinum</name>
    <dbReference type="NCBI Taxonomy" id="1514948"/>
    <lineage>
        <taxon>Bacteria</taxon>
        <taxon>Pseudomonadati</taxon>
        <taxon>Pseudomonadota</taxon>
        <taxon>Alphaproteobacteria</taxon>
        <taxon>Sphingomonadales</taxon>
        <taxon>Sphingomonadaceae</taxon>
        <taxon>Novosphingobium</taxon>
    </lineage>
</organism>
<gene>
    <name evidence="2" type="ORF">FHS75_002213</name>
</gene>
<dbReference type="EMBL" id="JACBZF010000003">
    <property type="protein sequence ID" value="NYH95884.1"/>
    <property type="molecule type" value="Genomic_DNA"/>
</dbReference>
<keyword evidence="3" id="KW-1185">Reference proteome</keyword>
<keyword evidence="1" id="KW-1133">Transmembrane helix</keyword>
<reference evidence="2 3" key="1">
    <citation type="submission" date="2020-07" db="EMBL/GenBank/DDBJ databases">
        <title>Genomic Encyclopedia of Type Strains, Phase IV (KMG-IV): sequencing the most valuable type-strain genomes for metagenomic binning, comparative biology and taxonomic classification.</title>
        <authorList>
            <person name="Goeker M."/>
        </authorList>
    </citation>
    <scope>NUCLEOTIDE SEQUENCE [LARGE SCALE GENOMIC DNA]</scope>
    <source>
        <strain evidence="2 3">DSM 29043</strain>
    </source>
</reference>
<dbReference type="Proteomes" id="UP000522081">
    <property type="component" value="Unassembled WGS sequence"/>
</dbReference>
<comment type="caution">
    <text evidence="2">The sequence shown here is derived from an EMBL/GenBank/DDBJ whole genome shotgun (WGS) entry which is preliminary data.</text>
</comment>
<accession>A0A7Z0BU63</accession>
<protein>
    <submittedName>
        <fullName evidence="2">Uncharacterized protein</fullName>
    </submittedName>
</protein>
<feature type="transmembrane region" description="Helical" evidence="1">
    <location>
        <begin position="12"/>
        <end position="36"/>
    </location>
</feature>
<keyword evidence="1" id="KW-0472">Membrane</keyword>
<proteinExistence type="predicted"/>
<evidence type="ECO:0000313" key="2">
    <source>
        <dbReference type="EMBL" id="NYH95884.1"/>
    </source>
</evidence>
<evidence type="ECO:0000313" key="3">
    <source>
        <dbReference type="Proteomes" id="UP000522081"/>
    </source>
</evidence>
<evidence type="ECO:0000256" key="1">
    <source>
        <dbReference type="SAM" id="Phobius"/>
    </source>
</evidence>
<keyword evidence="1" id="KW-0812">Transmembrane</keyword>
<dbReference type="RefSeq" id="WP_268234538.1">
    <property type="nucleotide sequence ID" value="NZ_BMGF01000003.1"/>
</dbReference>
<name>A0A7Z0BU63_9SPHN</name>
<sequence length="41" mass="4706">MMTGNSMIDAPMMMWAMGLFWVLLLTLMILGILALLKYLRT</sequence>